<dbReference type="InParanoid" id="A3LT34"/>
<dbReference type="Gene3D" id="3.90.830.10">
    <property type="entry name" value="Syntaxin Binding Protein 1, Chain A, domain 2"/>
    <property type="match status" value="1"/>
</dbReference>
<dbReference type="InterPro" id="IPR043127">
    <property type="entry name" value="Sec-1-like_dom3a"/>
</dbReference>
<dbReference type="InterPro" id="IPR001619">
    <property type="entry name" value="Sec1-like"/>
</dbReference>
<dbReference type="InterPro" id="IPR043155">
    <property type="entry name" value="VPS33_dom3b"/>
</dbReference>
<dbReference type="RefSeq" id="XP_001384027.2">
    <property type="nucleotide sequence ID" value="XM_001383990.1"/>
</dbReference>
<dbReference type="Gene3D" id="1.25.40.850">
    <property type="match status" value="1"/>
</dbReference>
<dbReference type="AlphaFoldDB" id="A3LT34"/>
<sequence>MSYTPSDDLGLALDEFNSKSLENLLQLLAKIYTSNNLLVLDQSLSPFLNSLTTFSKLKEQGKFSNIIWLNNELLSHDLDVFRKFAGLIILVQETEDNRSLIEQLLVSNLAVLDKIHGLKVNIIVKDLSRSYLYELNKSFGGNVVNFDSILSHDLKSKPVTSISPRIKVLNWETLPVYNDDIIVVDVGKYGGIDSYFDEPLKQVNQLVEALVQILFASHGSKNNVLKLRNIYGKGNHADFLVQLLQDVKIPEYLNTNLNQLEIEFYRTKLLSNTDLVVLERNLDFYSVLFNQLNYQGLIDDLFELKFNTITNPVGDSSAYSNLSNDVLYSDSLRHLNFASIGPELNKLAKEIQQQFKLKDTENDTLNSNLQDIRKIVQNLGTLTQQQDLIKKHTSISESILERINSEYETFLTFQNDIFEMDYKLQLSKLKYFFNINFNQYIILTTIVLVSITNNGIKERDFDWISQEVLDSYGISTSLALEKLVEYKMIRINVDYGNDFLSTITGGLASNQQTTPVPDENQSLANLGITGAQDTYRANFTLIDKFWNLHPLEEEEEKGEEPVQHPDSKDLLVDLYPNPSFTLPSNTVPLLTRLVEALYLRDFLKYKPVNNIKKRPNWDNLSTSTMFNGKTVDINIDDTSDVRTTKPSPLATHQEYIVVVVIGGITRSEISCLKYLQQRLVKNKKNKKIVVVSSGIVNNRKLLDFFLD</sequence>
<accession>A3LT34</accession>
<name>A3LT34_PICST</name>
<dbReference type="Pfam" id="PF00995">
    <property type="entry name" value="Sec1"/>
    <property type="match status" value="1"/>
</dbReference>
<dbReference type="GeneID" id="4838814"/>
<dbReference type="InterPro" id="IPR036045">
    <property type="entry name" value="Sec1-like_sf"/>
</dbReference>
<evidence type="ECO:0000313" key="2">
    <source>
        <dbReference type="EMBL" id="ABN65998.2"/>
    </source>
</evidence>
<dbReference type="Proteomes" id="UP000002258">
    <property type="component" value="Chromosome 4"/>
</dbReference>
<evidence type="ECO:0000256" key="1">
    <source>
        <dbReference type="ARBA" id="ARBA00009884"/>
    </source>
</evidence>
<dbReference type="FunCoup" id="A3LT34">
    <property type="interactions" value="754"/>
</dbReference>
<dbReference type="Gene3D" id="3.40.50.1910">
    <property type="match status" value="1"/>
</dbReference>
<gene>
    <name evidence="2" type="primary">VSP33</name>
    <name evidence="2" type="ORF">PICST_59543</name>
</gene>
<organism evidence="2 3">
    <name type="scientific">Scheffersomyces stipitis (strain ATCC 58785 / CBS 6054 / NBRC 10063 / NRRL Y-11545)</name>
    <name type="common">Yeast</name>
    <name type="synonym">Pichia stipitis</name>
    <dbReference type="NCBI Taxonomy" id="322104"/>
    <lineage>
        <taxon>Eukaryota</taxon>
        <taxon>Fungi</taxon>
        <taxon>Dikarya</taxon>
        <taxon>Ascomycota</taxon>
        <taxon>Saccharomycotina</taxon>
        <taxon>Pichiomycetes</taxon>
        <taxon>Debaryomycetaceae</taxon>
        <taxon>Scheffersomyces</taxon>
    </lineage>
</organism>
<dbReference type="OrthoDB" id="10262287at2759"/>
<proteinExistence type="inferred from homology"/>
<dbReference type="KEGG" id="pic:PICST_59543"/>
<dbReference type="GO" id="GO:0016192">
    <property type="term" value="P:vesicle-mediated transport"/>
    <property type="evidence" value="ECO:0007669"/>
    <property type="project" value="InterPro"/>
</dbReference>
<reference evidence="2 3" key="1">
    <citation type="journal article" date="2007" name="Nat. Biotechnol.">
        <title>Genome sequence of the lignocellulose-bioconverting and xylose-fermenting yeast Pichia stipitis.</title>
        <authorList>
            <person name="Jeffries T.W."/>
            <person name="Grigoriev I.V."/>
            <person name="Grimwood J."/>
            <person name="Laplaza J.M."/>
            <person name="Aerts A."/>
            <person name="Salamov A."/>
            <person name="Schmutz J."/>
            <person name="Lindquist E."/>
            <person name="Dehal P."/>
            <person name="Shapiro H."/>
            <person name="Jin Y.S."/>
            <person name="Passoth V."/>
            <person name="Richardson P.M."/>
        </authorList>
    </citation>
    <scope>NUCLEOTIDE SEQUENCE [LARGE SCALE GENOMIC DNA]</scope>
    <source>
        <strain evidence="3">ATCC 58785 / CBS 6054 / NBRC 10063 / NRRL Y-11545</strain>
    </source>
</reference>
<keyword evidence="3" id="KW-1185">Reference proteome</keyword>
<evidence type="ECO:0000313" key="3">
    <source>
        <dbReference type="Proteomes" id="UP000002258"/>
    </source>
</evidence>
<dbReference type="InterPro" id="IPR027482">
    <property type="entry name" value="Sec1-like_dom2"/>
</dbReference>
<dbReference type="SUPFAM" id="SSF56815">
    <property type="entry name" value="Sec1/munc18-like (SM) proteins"/>
    <property type="match status" value="1"/>
</dbReference>
<protein>
    <submittedName>
        <fullName evidence="2">Vacuolar sorting protein VPS33/slp1 (Sec1 family)</fullName>
    </submittedName>
</protein>
<dbReference type="STRING" id="322104.A3LT34"/>
<dbReference type="EMBL" id="CP000498">
    <property type="protein sequence ID" value="ABN65998.2"/>
    <property type="molecule type" value="Genomic_DNA"/>
</dbReference>
<dbReference type="eggNOG" id="KOG1302">
    <property type="taxonomic scope" value="Eukaryota"/>
</dbReference>
<dbReference type="PANTHER" id="PTHR11679">
    <property type="entry name" value="VESICLE PROTEIN SORTING-ASSOCIATED"/>
    <property type="match status" value="1"/>
</dbReference>
<dbReference type="HOGENOM" id="CLU_344541_0_0_1"/>
<comment type="similarity">
    <text evidence="1">Belongs to the STXBP/unc-18/SEC1 family.</text>
</comment>
<dbReference type="OMA" id="AYCGVVP"/>